<dbReference type="OrthoDB" id="2152772at2759"/>
<feature type="compositionally biased region" description="Low complexity" evidence="1">
    <location>
        <begin position="748"/>
        <end position="757"/>
    </location>
</feature>
<feature type="compositionally biased region" description="Polar residues" evidence="1">
    <location>
        <begin position="735"/>
        <end position="744"/>
    </location>
</feature>
<evidence type="ECO:0000256" key="1">
    <source>
        <dbReference type="SAM" id="MobiDB-lite"/>
    </source>
</evidence>
<sequence length="998" mass="109084">MVFTSWAHTSVTVFAGVVATLATGVAITVGLQMMIRSHNTRKTMSRFKRRKRNAMAAIREAERNLAHTLSPQMALLKGAVLDSVSAAGTPESTPANRNKVVMRLKEMDEMLIRSLERLDAVRPASLAEEILSLEFNDLNIASDIAESNPVGMSETCIVSVEGQVSDDSDSGNDSDANTVAESTGYNETNHTTSIISDVKPARASSVSSHETLLETRLPVEPSPKSDTATPIDTSVVSHLLPAATSSFLNAYPSYLFFNTDQLPSKDMDYIKDSVIQLRLRKRSLVKRLQTIASEVDALFEQVAKGMDPFCDILLYAQRPPSDAEDPAATQMPPPEQHADSPSDPAEVYRRIDDLHPLHVAVHAGGTVNIYGMLLLTPRTDHLCTKVSIQVSFRGVSRTLWTDGLVKRGQQRVFAEIQKDVLHETEPFPTSPTNTYIHMPFSFFISTTPEGDGLPITFTSPTASVTYAIRVKVSYTLPNTQFSTTSTYSAPIQVSPPWIAAPPPATPLLGPNEDGIRMVVDSMGSYQGRANLVRTRANREAHESNRLVSNRGTLNGENEEAAYLRPRVLNNLIERRRPNSASLRSFDGSGGDFGRIDVPTEPVESDPASNAGLGMGRAHSIGVLEMQRDSGASQGANLLLNRSRSEVSYSPVSPNTFLGAQSDVYYSNRHTLEPFRDSDEFALEVNSEAIVIAPRSPPMEYAEMDPLAESDFNRLAISPFSEASSASSSSGFENSLVSSGRQTELQEQRPAAAAAPSPSRRPPLYPSTVQSSPVSSSPRSPTSMLKKLFKRVDRAKNASNQSSPNSTGRIETPSTTSIPMLSPHPPQRTSVDFVADQPQRSSSPADSFLEYISAPIYDLPRFRVILPCTMVGPGSRVPIDVMVQSVPHGQVVAAVEAILVAQVTCTAFGYTHEELVELATVKEVESAVEGPGLLFKKRMWIQVPDADVLRQYGSRFKVPLIELTHRMVINMYTTRRRIVGKGTKHEEYRLGSVSILLMR</sequence>
<feature type="transmembrane region" description="Helical" evidence="2">
    <location>
        <begin position="12"/>
        <end position="35"/>
    </location>
</feature>
<feature type="region of interest" description="Disordered" evidence="1">
    <location>
        <begin position="163"/>
        <end position="228"/>
    </location>
</feature>
<name>A0A507FQN7_9FUNG</name>
<protein>
    <submittedName>
        <fullName evidence="3">Uncharacterized protein</fullName>
    </submittedName>
</protein>
<evidence type="ECO:0000313" key="4">
    <source>
        <dbReference type="Proteomes" id="UP000320333"/>
    </source>
</evidence>
<feature type="compositionally biased region" description="Polar residues" evidence="1">
    <location>
        <begin position="796"/>
        <end position="818"/>
    </location>
</feature>
<dbReference type="Proteomes" id="UP000320333">
    <property type="component" value="Unassembled WGS sequence"/>
</dbReference>
<dbReference type="EMBL" id="QEAP01000017">
    <property type="protein sequence ID" value="TPX77636.1"/>
    <property type="molecule type" value="Genomic_DNA"/>
</dbReference>
<gene>
    <name evidence="3" type="ORF">CcCBS67573_g01128</name>
</gene>
<feature type="region of interest" description="Disordered" evidence="1">
    <location>
        <begin position="321"/>
        <end position="344"/>
    </location>
</feature>
<feature type="compositionally biased region" description="Polar residues" evidence="1">
    <location>
        <begin position="176"/>
        <end position="195"/>
    </location>
</feature>
<dbReference type="InterPro" id="IPR014752">
    <property type="entry name" value="Arrestin-like_C"/>
</dbReference>
<feature type="compositionally biased region" description="Low complexity" evidence="1">
    <location>
        <begin position="765"/>
        <end position="782"/>
    </location>
</feature>
<feature type="compositionally biased region" description="Low complexity" evidence="1">
    <location>
        <begin position="722"/>
        <end position="734"/>
    </location>
</feature>
<organism evidence="3 4">
    <name type="scientific">Chytriomyces confervae</name>
    <dbReference type="NCBI Taxonomy" id="246404"/>
    <lineage>
        <taxon>Eukaryota</taxon>
        <taxon>Fungi</taxon>
        <taxon>Fungi incertae sedis</taxon>
        <taxon>Chytridiomycota</taxon>
        <taxon>Chytridiomycota incertae sedis</taxon>
        <taxon>Chytridiomycetes</taxon>
        <taxon>Chytridiales</taxon>
        <taxon>Chytriomycetaceae</taxon>
        <taxon>Chytriomyces</taxon>
    </lineage>
</organism>
<evidence type="ECO:0000256" key="2">
    <source>
        <dbReference type="SAM" id="Phobius"/>
    </source>
</evidence>
<accession>A0A507FQN7</accession>
<dbReference type="AlphaFoldDB" id="A0A507FQN7"/>
<proteinExistence type="predicted"/>
<feature type="region of interest" description="Disordered" evidence="1">
    <location>
        <begin position="722"/>
        <end position="843"/>
    </location>
</feature>
<keyword evidence="2" id="KW-0812">Transmembrane</keyword>
<dbReference type="Gene3D" id="2.60.40.640">
    <property type="match status" value="1"/>
</dbReference>
<reference evidence="3 4" key="1">
    <citation type="journal article" date="2019" name="Sci. Rep.">
        <title>Comparative genomics of chytrid fungi reveal insights into the obligate biotrophic and pathogenic lifestyle of Synchytrium endobioticum.</title>
        <authorList>
            <person name="van de Vossenberg B.T.L.H."/>
            <person name="Warris S."/>
            <person name="Nguyen H.D.T."/>
            <person name="van Gent-Pelzer M.P.E."/>
            <person name="Joly D.L."/>
            <person name="van de Geest H.C."/>
            <person name="Bonants P.J.M."/>
            <person name="Smith D.S."/>
            <person name="Levesque C.A."/>
            <person name="van der Lee T.A.J."/>
        </authorList>
    </citation>
    <scope>NUCLEOTIDE SEQUENCE [LARGE SCALE GENOMIC DNA]</scope>
    <source>
        <strain evidence="3 4">CBS 675.73</strain>
    </source>
</reference>
<keyword evidence="2" id="KW-0472">Membrane</keyword>
<keyword evidence="4" id="KW-1185">Reference proteome</keyword>
<keyword evidence="2" id="KW-1133">Transmembrane helix</keyword>
<evidence type="ECO:0000313" key="3">
    <source>
        <dbReference type="EMBL" id="TPX77636.1"/>
    </source>
</evidence>
<comment type="caution">
    <text evidence="3">The sequence shown here is derived from an EMBL/GenBank/DDBJ whole genome shotgun (WGS) entry which is preliminary data.</text>
</comment>